<organism evidence="1">
    <name type="scientific">Physcomitrium patens</name>
    <name type="common">Spreading-leaved earth moss</name>
    <name type="synonym">Physcomitrella patens</name>
    <dbReference type="NCBI Taxonomy" id="3218"/>
    <lineage>
        <taxon>Eukaryota</taxon>
        <taxon>Viridiplantae</taxon>
        <taxon>Streptophyta</taxon>
        <taxon>Embryophyta</taxon>
        <taxon>Bryophyta</taxon>
        <taxon>Bryophytina</taxon>
        <taxon>Bryopsida</taxon>
        <taxon>Funariidae</taxon>
        <taxon>Funariales</taxon>
        <taxon>Funariaceae</taxon>
        <taxon>Physcomitrium</taxon>
    </lineage>
</organism>
<dbReference type="EnsemblPlants" id="Pp3c20_15620V3.2">
    <property type="protein sequence ID" value="PAC:32947452.CDS.1"/>
    <property type="gene ID" value="Pp3c20_15620"/>
</dbReference>
<reference evidence="2" key="3">
    <citation type="submission" date="2020-12" db="UniProtKB">
        <authorList>
            <consortium name="EnsemblPlants"/>
        </authorList>
    </citation>
    <scope>IDENTIFICATION</scope>
</reference>
<dbReference type="Proteomes" id="UP000006727">
    <property type="component" value="Chromosome 20"/>
</dbReference>
<keyword evidence="3" id="KW-1185">Reference proteome</keyword>
<accession>A0A2K1IVC9</accession>
<evidence type="ECO:0000313" key="3">
    <source>
        <dbReference type="Proteomes" id="UP000006727"/>
    </source>
</evidence>
<reference evidence="1 3" key="2">
    <citation type="journal article" date="2018" name="Plant J.">
        <title>The Physcomitrella patens chromosome-scale assembly reveals moss genome structure and evolution.</title>
        <authorList>
            <person name="Lang D."/>
            <person name="Ullrich K.K."/>
            <person name="Murat F."/>
            <person name="Fuchs J."/>
            <person name="Jenkins J."/>
            <person name="Haas F.B."/>
            <person name="Piednoel M."/>
            <person name="Gundlach H."/>
            <person name="Van Bel M."/>
            <person name="Meyberg R."/>
            <person name="Vives C."/>
            <person name="Morata J."/>
            <person name="Symeonidi A."/>
            <person name="Hiss M."/>
            <person name="Muchero W."/>
            <person name="Kamisugi Y."/>
            <person name="Saleh O."/>
            <person name="Blanc G."/>
            <person name="Decker E.L."/>
            <person name="van Gessel N."/>
            <person name="Grimwood J."/>
            <person name="Hayes R.D."/>
            <person name="Graham S.W."/>
            <person name="Gunter L.E."/>
            <person name="McDaniel S.F."/>
            <person name="Hoernstein S.N.W."/>
            <person name="Larsson A."/>
            <person name="Li F.W."/>
            <person name="Perroud P.F."/>
            <person name="Phillips J."/>
            <person name="Ranjan P."/>
            <person name="Rokshar D.S."/>
            <person name="Rothfels C.J."/>
            <person name="Schneider L."/>
            <person name="Shu S."/>
            <person name="Stevenson D.W."/>
            <person name="Thummler F."/>
            <person name="Tillich M."/>
            <person name="Villarreal Aguilar J.C."/>
            <person name="Widiez T."/>
            <person name="Wong G.K."/>
            <person name="Wymore A."/>
            <person name="Zhang Y."/>
            <person name="Zimmer A.D."/>
            <person name="Quatrano R.S."/>
            <person name="Mayer K.F.X."/>
            <person name="Goodstein D."/>
            <person name="Casacuberta J.M."/>
            <person name="Vandepoele K."/>
            <person name="Reski R."/>
            <person name="Cuming A.C."/>
            <person name="Tuskan G.A."/>
            <person name="Maumus F."/>
            <person name="Salse J."/>
            <person name="Schmutz J."/>
            <person name="Rensing S.A."/>
        </authorList>
    </citation>
    <scope>NUCLEOTIDE SEQUENCE [LARGE SCALE GENOMIC DNA]</scope>
    <source>
        <strain evidence="2 3">cv. Gransden 2004</strain>
    </source>
</reference>
<dbReference type="EnsemblPlants" id="Pp3c20_15620V3.1">
    <property type="protein sequence ID" value="PAC:32947451.CDS.1"/>
    <property type="gene ID" value="Pp3c20_15620"/>
</dbReference>
<dbReference type="PANTHER" id="PTHR36896:SF2">
    <property type="entry name" value="OS01G0729500 PROTEIN"/>
    <property type="match status" value="1"/>
</dbReference>
<dbReference type="PaxDb" id="3218-PP1S44_60V6.1"/>
<protein>
    <recommendedName>
        <fullName evidence="4">PSI domain-containing protein</fullName>
    </recommendedName>
</protein>
<evidence type="ECO:0000313" key="1">
    <source>
        <dbReference type="EMBL" id="PNR33218.1"/>
    </source>
</evidence>
<evidence type="ECO:0008006" key="4">
    <source>
        <dbReference type="Google" id="ProtNLM"/>
    </source>
</evidence>
<dbReference type="PANTHER" id="PTHR36896">
    <property type="entry name" value="OS01G0729500 PROTEIN"/>
    <property type="match status" value="1"/>
</dbReference>
<name>A0A2K1IVC9_PHYPA</name>
<evidence type="ECO:0000313" key="2">
    <source>
        <dbReference type="EnsemblPlants" id="PAC:32947451.CDS.1"/>
    </source>
</evidence>
<dbReference type="AlphaFoldDB" id="A0A2K1IVC9"/>
<dbReference type="Gramene" id="Pp3c20_15620V3.2">
    <property type="protein sequence ID" value="PAC:32947452.CDS.1"/>
    <property type="gene ID" value="Pp3c20_15620"/>
</dbReference>
<dbReference type="EMBL" id="ABEU02000020">
    <property type="protein sequence ID" value="PNR33218.1"/>
    <property type="molecule type" value="Genomic_DNA"/>
</dbReference>
<dbReference type="InParanoid" id="A0A2K1IVC9"/>
<reference evidence="1 3" key="1">
    <citation type="journal article" date="2008" name="Science">
        <title>The Physcomitrella genome reveals evolutionary insights into the conquest of land by plants.</title>
        <authorList>
            <person name="Rensing S."/>
            <person name="Lang D."/>
            <person name="Zimmer A."/>
            <person name="Terry A."/>
            <person name="Salamov A."/>
            <person name="Shapiro H."/>
            <person name="Nishiyama T."/>
            <person name="Perroud P.-F."/>
            <person name="Lindquist E."/>
            <person name="Kamisugi Y."/>
            <person name="Tanahashi T."/>
            <person name="Sakakibara K."/>
            <person name="Fujita T."/>
            <person name="Oishi K."/>
            <person name="Shin-I T."/>
            <person name="Kuroki Y."/>
            <person name="Toyoda A."/>
            <person name="Suzuki Y."/>
            <person name="Hashimoto A."/>
            <person name="Yamaguchi K."/>
            <person name="Sugano A."/>
            <person name="Kohara Y."/>
            <person name="Fujiyama A."/>
            <person name="Anterola A."/>
            <person name="Aoki S."/>
            <person name="Ashton N."/>
            <person name="Barbazuk W.B."/>
            <person name="Barker E."/>
            <person name="Bennetzen J."/>
            <person name="Bezanilla M."/>
            <person name="Blankenship R."/>
            <person name="Cho S.H."/>
            <person name="Dutcher S."/>
            <person name="Estelle M."/>
            <person name="Fawcett J.A."/>
            <person name="Gundlach H."/>
            <person name="Hanada K."/>
            <person name="Heyl A."/>
            <person name="Hicks K.A."/>
            <person name="Hugh J."/>
            <person name="Lohr M."/>
            <person name="Mayer K."/>
            <person name="Melkozernov A."/>
            <person name="Murata T."/>
            <person name="Nelson D."/>
            <person name="Pils B."/>
            <person name="Prigge M."/>
            <person name="Reiss B."/>
            <person name="Renner T."/>
            <person name="Rombauts S."/>
            <person name="Rushton P."/>
            <person name="Sanderfoot A."/>
            <person name="Schween G."/>
            <person name="Shiu S.-H."/>
            <person name="Stueber K."/>
            <person name="Theodoulou F.L."/>
            <person name="Tu H."/>
            <person name="Van de Peer Y."/>
            <person name="Verrier P.J."/>
            <person name="Waters E."/>
            <person name="Wood A."/>
            <person name="Yang L."/>
            <person name="Cove D."/>
            <person name="Cuming A."/>
            <person name="Hasebe M."/>
            <person name="Lucas S."/>
            <person name="Mishler D.B."/>
            <person name="Reski R."/>
            <person name="Grigoriev I."/>
            <person name="Quatrano R.S."/>
            <person name="Boore J.L."/>
        </authorList>
    </citation>
    <scope>NUCLEOTIDE SEQUENCE [LARGE SCALE GENOMIC DNA]</scope>
    <source>
        <strain evidence="2 3">cv. Gransden 2004</strain>
    </source>
</reference>
<dbReference type="Gramene" id="Pp3c20_15620V3.1">
    <property type="protein sequence ID" value="PAC:32947451.CDS.1"/>
    <property type="gene ID" value="Pp3c20_15620"/>
</dbReference>
<dbReference type="OMA" id="YHIEIAR"/>
<gene>
    <name evidence="1" type="ORF">PHYPA_025161</name>
</gene>
<proteinExistence type="predicted"/>
<sequence length="139" mass="15671">MAVEVAAKAIFLASMCMSHTREAACELVQRQGKELCRYNTRADCIAESGDICEWCDLSQLCSPVAYMQEDSKHTCLDTTERQRRRLLEDDECSSIAKKGLCTSVDYCRWCRSKVLDDYCFGAAEAARLPRAVFDCSLET</sequence>